<reference evidence="8 10" key="1">
    <citation type="journal article" date="2017" name="Environ. Sci. Technol.">
        <title>Organohalide Respiration with Chlorinated Ethenes under Low pH Conditions.</title>
        <authorList>
            <person name="Yang Y."/>
            <person name="Capiro N.L."/>
            <person name="Marcet T.F."/>
            <person name="Yan J."/>
            <person name="Pennell K.D."/>
            <person name="Loffler F.E."/>
        </authorList>
    </citation>
    <scope>NUCLEOTIDE SEQUENCE [LARGE SCALE GENOMIC DNA]</scope>
    <source>
        <strain evidence="8 10">ACSDCE</strain>
    </source>
</reference>
<accession>A0A6G9VTJ7</accession>
<dbReference type="PANTHER" id="PTHR34139">
    <property type="entry name" value="UPF0331 PROTEIN MJ0127"/>
    <property type="match status" value="1"/>
</dbReference>
<keyword evidence="5" id="KW-0378">Hydrolase</keyword>
<reference evidence="7" key="3">
    <citation type="submission" date="2017-09" db="EMBL/GenBank/DDBJ databases">
        <authorList>
            <person name="Goris T."/>
        </authorList>
    </citation>
    <scope>NUCLEOTIDE SEQUENCE</scope>
    <source>
        <strain evidence="7">JPD-1</strain>
    </source>
</reference>
<dbReference type="AlphaFoldDB" id="A0A290HNE4"/>
<evidence type="ECO:0000256" key="3">
    <source>
        <dbReference type="ARBA" id="ARBA00022722"/>
    </source>
</evidence>
<dbReference type="InterPro" id="IPR008201">
    <property type="entry name" value="HepT-like"/>
</dbReference>
<dbReference type="GO" id="GO:0110001">
    <property type="term" value="C:toxin-antitoxin complex"/>
    <property type="evidence" value="ECO:0007669"/>
    <property type="project" value="InterPro"/>
</dbReference>
<dbReference type="Gene3D" id="1.20.120.580">
    <property type="entry name" value="bsu32300-like"/>
    <property type="match status" value="1"/>
</dbReference>
<name>A0A290HNE4_9BACT</name>
<gene>
    <name evidence="8" type="ORF">FA584_11990</name>
    <name evidence="7" type="ORF">SJPD1_1116</name>
</gene>
<keyword evidence="4" id="KW-0547">Nucleotide-binding</keyword>
<dbReference type="InterPro" id="IPR037038">
    <property type="entry name" value="HepT-like_sf"/>
</dbReference>
<dbReference type="KEGG" id="sulj:SJPD1_1116"/>
<proteinExistence type="inferred from homology"/>
<organism evidence="7 9">
    <name type="scientific">Sulfurospirillum diekertiae</name>
    <dbReference type="NCBI Taxonomy" id="1854492"/>
    <lineage>
        <taxon>Bacteria</taxon>
        <taxon>Pseudomonadati</taxon>
        <taxon>Campylobacterota</taxon>
        <taxon>Epsilonproteobacteria</taxon>
        <taxon>Campylobacterales</taxon>
        <taxon>Sulfurospirillaceae</taxon>
        <taxon>Sulfurospirillum</taxon>
    </lineage>
</organism>
<comment type="similarity">
    <text evidence="6">Belongs to the HepT RNase toxin family.</text>
</comment>
<evidence type="ECO:0000313" key="8">
    <source>
        <dbReference type="EMBL" id="QIR76877.1"/>
    </source>
</evidence>
<evidence type="ECO:0000256" key="1">
    <source>
        <dbReference type="ARBA" id="ARBA00022553"/>
    </source>
</evidence>
<evidence type="ECO:0000256" key="6">
    <source>
        <dbReference type="ARBA" id="ARBA00024207"/>
    </source>
</evidence>
<reference evidence="9" key="2">
    <citation type="submission" date="2017-09" db="EMBL/GenBank/DDBJ databases">
        <title>The complete genome of Sulfurospirillum sp. JPD-1.</title>
        <authorList>
            <person name="Goris T."/>
        </authorList>
    </citation>
    <scope>NUCLEOTIDE SEQUENCE [LARGE SCALE GENOMIC DNA]</scope>
    <source>
        <strain evidence="9">JPD-1</strain>
    </source>
</reference>
<evidence type="ECO:0000256" key="4">
    <source>
        <dbReference type="ARBA" id="ARBA00022741"/>
    </source>
</evidence>
<evidence type="ECO:0000256" key="5">
    <source>
        <dbReference type="ARBA" id="ARBA00022801"/>
    </source>
</evidence>
<reference evidence="7" key="4">
    <citation type="journal article" date="2020" name="MicrobiologyOpen">
        <title>Tetrachloroethene respiration in Sulfurospirillum species is regulated by a two-component system as unraveled by comparative genomics, transcriptomics, and regulator binding studies.</title>
        <authorList>
            <person name="Esken J."/>
            <person name="Goris T."/>
            <person name="Gadkari J."/>
            <person name="Bischler T."/>
            <person name="Forstner K.U."/>
            <person name="Sharma C.M."/>
            <person name="Diekert G."/>
            <person name="Schubert T."/>
        </authorList>
    </citation>
    <scope>NUCLEOTIDE SEQUENCE</scope>
    <source>
        <strain evidence="7">JPD-1</strain>
    </source>
</reference>
<reference evidence="8" key="5">
    <citation type="submission" date="2020-08" db="EMBL/GenBank/DDBJ databases">
        <authorList>
            <person name="Yang Y."/>
            <person name="Huo L."/>
            <person name="Yan J."/>
        </authorList>
    </citation>
    <scope>NUCLEOTIDE SEQUENCE</scope>
    <source>
        <strain evidence="8">ACSDCE</strain>
    </source>
</reference>
<keyword evidence="2" id="KW-1277">Toxin-antitoxin system</keyword>
<dbReference type="InterPro" id="IPR051813">
    <property type="entry name" value="HepT_RNase_toxin"/>
</dbReference>
<sequence>MSEQELVQSILEQMILSCERVEKRFSTIQTINDFLDTEEGIEKLDAICMQLIALGESVKNLDKITHKTLLLRYPQIVWSEVAGMRDIISHHYFDLNAEIVFEVCQNHIKPLKNTLQMIQKEF</sequence>
<dbReference type="Pfam" id="PF01934">
    <property type="entry name" value="HepT-like"/>
    <property type="match status" value="1"/>
</dbReference>
<keyword evidence="3" id="KW-0540">Nuclease</keyword>
<dbReference type="Proteomes" id="UP000217349">
    <property type="component" value="Chromosome"/>
</dbReference>
<evidence type="ECO:0000313" key="9">
    <source>
        <dbReference type="Proteomes" id="UP000217349"/>
    </source>
</evidence>
<dbReference type="OrthoDB" id="9802833at2"/>
<dbReference type="EMBL" id="CP039734">
    <property type="protein sequence ID" value="QIR76877.1"/>
    <property type="molecule type" value="Genomic_DNA"/>
</dbReference>
<evidence type="ECO:0000256" key="2">
    <source>
        <dbReference type="ARBA" id="ARBA00022649"/>
    </source>
</evidence>
<protein>
    <submittedName>
        <fullName evidence="8">DUF86 domain-containing protein</fullName>
    </submittedName>
</protein>
<dbReference type="RefSeq" id="WP_096046328.1">
    <property type="nucleotide sequence ID" value="NZ_CP023275.1"/>
</dbReference>
<dbReference type="GO" id="GO:0000166">
    <property type="term" value="F:nucleotide binding"/>
    <property type="evidence" value="ECO:0007669"/>
    <property type="project" value="UniProtKB-KW"/>
</dbReference>
<dbReference type="PANTHER" id="PTHR34139:SF1">
    <property type="entry name" value="RNASE MJ1380-RELATED"/>
    <property type="match status" value="1"/>
</dbReference>
<dbReference type="GO" id="GO:0016787">
    <property type="term" value="F:hydrolase activity"/>
    <property type="evidence" value="ECO:0007669"/>
    <property type="project" value="UniProtKB-KW"/>
</dbReference>
<dbReference type="GO" id="GO:0004540">
    <property type="term" value="F:RNA nuclease activity"/>
    <property type="evidence" value="ECO:0007669"/>
    <property type="project" value="InterPro"/>
</dbReference>
<dbReference type="Proteomes" id="UP000502831">
    <property type="component" value="Chromosome"/>
</dbReference>
<dbReference type="EMBL" id="CP023275">
    <property type="protein sequence ID" value="ATB69228.1"/>
    <property type="molecule type" value="Genomic_DNA"/>
</dbReference>
<keyword evidence="1" id="KW-0597">Phosphoprotein</keyword>
<evidence type="ECO:0000313" key="10">
    <source>
        <dbReference type="Proteomes" id="UP000502831"/>
    </source>
</evidence>
<evidence type="ECO:0000313" key="7">
    <source>
        <dbReference type="EMBL" id="ATB69228.1"/>
    </source>
</evidence>
<accession>A0A290HNE4</accession>